<sequence>MVLNLVLPVPSQPLITEQKTARGVSDPSPQGTPSPPQGRGNKVGDFSQFTNGVSRKLQLKSVVHEEFMKVSQMDDTLLLRWLTAHVLSVEQRLDILQPADAAITLPQNLLSAIDEFSGKIFLSPNLGAYKERPNDRLIKMLKKRPDLLPLGLKENKQAMKVVKTKVDVRFTQLRNSAKKPIHASLGKYDMIREESVGPFTPVIKLTQELIESVGGRGCEVTTTLPLVARVAFLRLTYTDKNLLGSDHKAGPSYWDTVDKNLKEIRDDKQNEPKKISQVFTRILQDDREKYRNSNVVDDSLDGLAEVAETNDWDE</sequence>
<dbReference type="Proteomes" id="UP000297245">
    <property type="component" value="Unassembled WGS sequence"/>
</dbReference>
<reference evidence="2 3" key="1">
    <citation type="journal article" date="2019" name="Nat. Ecol. Evol.">
        <title>Megaphylogeny resolves global patterns of mushroom evolution.</title>
        <authorList>
            <person name="Varga T."/>
            <person name="Krizsan K."/>
            <person name="Foldi C."/>
            <person name="Dima B."/>
            <person name="Sanchez-Garcia M."/>
            <person name="Sanchez-Ramirez S."/>
            <person name="Szollosi G.J."/>
            <person name="Szarkandi J.G."/>
            <person name="Papp V."/>
            <person name="Albert L."/>
            <person name="Andreopoulos W."/>
            <person name="Angelini C."/>
            <person name="Antonin V."/>
            <person name="Barry K.W."/>
            <person name="Bougher N.L."/>
            <person name="Buchanan P."/>
            <person name="Buyck B."/>
            <person name="Bense V."/>
            <person name="Catcheside P."/>
            <person name="Chovatia M."/>
            <person name="Cooper J."/>
            <person name="Damon W."/>
            <person name="Desjardin D."/>
            <person name="Finy P."/>
            <person name="Geml J."/>
            <person name="Haridas S."/>
            <person name="Hughes K."/>
            <person name="Justo A."/>
            <person name="Karasinski D."/>
            <person name="Kautmanova I."/>
            <person name="Kiss B."/>
            <person name="Kocsube S."/>
            <person name="Kotiranta H."/>
            <person name="LaButti K.M."/>
            <person name="Lechner B.E."/>
            <person name="Liimatainen K."/>
            <person name="Lipzen A."/>
            <person name="Lukacs Z."/>
            <person name="Mihaltcheva S."/>
            <person name="Morgado L.N."/>
            <person name="Niskanen T."/>
            <person name="Noordeloos M.E."/>
            <person name="Ohm R.A."/>
            <person name="Ortiz-Santana B."/>
            <person name="Ovrebo C."/>
            <person name="Racz N."/>
            <person name="Riley R."/>
            <person name="Savchenko A."/>
            <person name="Shiryaev A."/>
            <person name="Soop K."/>
            <person name="Spirin V."/>
            <person name="Szebenyi C."/>
            <person name="Tomsovsky M."/>
            <person name="Tulloss R.E."/>
            <person name="Uehling J."/>
            <person name="Grigoriev I.V."/>
            <person name="Vagvolgyi C."/>
            <person name="Papp T."/>
            <person name="Martin F.M."/>
            <person name="Miettinen O."/>
            <person name="Hibbett D.S."/>
            <person name="Nagy L.G."/>
        </authorList>
    </citation>
    <scope>NUCLEOTIDE SEQUENCE [LARGE SCALE GENOMIC DNA]</scope>
    <source>
        <strain evidence="2 3">CBS 962.96</strain>
    </source>
</reference>
<evidence type="ECO:0000313" key="2">
    <source>
        <dbReference type="EMBL" id="THU79420.1"/>
    </source>
</evidence>
<evidence type="ECO:0000256" key="1">
    <source>
        <dbReference type="SAM" id="MobiDB-lite"/>
    </source>
</evidence>
<dbReference type="EMBL" id="ML180027">
    <property type="protein sequence ID" value="THU79420.1"/>
    <property type="molecule type" value="Genomic_DNA"/>
</dbReference>
<evidence type="ECO:0000313" key="3">
    <source>
        <dbReference type="Proteomes" id="UP000297245"/>
    </source>
</evidence>
<organism evidence="2 3">
    <name type="scientific">Dendrothele bispora (strain CBS 962.96)</name>
    <dbReference type="NCBI Taxonomy" id="1314807"/>
    <lineage>
        <taxon>Eukaryota</taxon>
        <taxon>Fungi</taxon>
        <taxon>Dikarya</taxon>
        <taxon>Basidiomycota</taxon>
        <taxon>Agaricomycotina</taxon>
        <taxon>Agaricomycetes</taxon>
        <taxon>Agaricomycetidae</taxon>
        <taxon>Agaricales</taxon>
        <taxon>Agaricales incertae sedis</taxon>
        <taxon>Dendrothele</taxon>
    </lineage>
</organism>
<gene>
    <name evidence="2" type="ORF">K435DRAFT_785848</name>
</gene>
<keyword evidence="3" id="KW-1185">Reference proteome</keyword>
<dbReference type="AlphaFoldDB" id="A0A4S8KUG2"/>
<dbReference type="OrthoDB" id="3267821at2759"/>
<feature type="region of interest" description="Disordered" evidence="1">
    <location>
        <begin position="16"/>
        <end position="46"/>
    </location>
</feature>
<accession>A0A4S8KUG2</accession>
<name>A0A4S8KUG2_DENBC</name>
<proteinExistence type="predicted"/>
<protein>
    <submittedName>
        <fullName evidence="2">Uncharacterized protein</fullName>
    </submittedName>
</protein>